<dbReference type="InterPro" id="IPR036291">
    <property type="entry name" value="NAD(P)-bd_dom_sf"/>
</dbReference>
<dbReference type="CDD" id="cd08276">
    <property type="entry name" value="MDR7"/>
    <property type="match status" value="1"/>
</dbReference>
<organism evidence="2 3">
    <name type="scientific">Breoghania corrubedonensis</name>
    <dbReference type="NCBI Taxonomy" id="665038"/>
    <lineage>
        <taxon>Bacteria</taxon>
        <taxon>Pseudomonadati</taxon>
        <taxon>Pseudomonadota</taxon>
        <taxon>Alphaproteobacteria</taxon>
        <taxon>Hyphomicrobiales</taxon>
        <taxon>Stappiaceae</taxon>
        <taxon>Breoghania</taxon>
    </lineage>
</organism>
<dbReference type="PANTHER" id="PTHR45033">
    <property type="match status" value="1"/>
</dbReference>
<evidence type="ECO:0000313" key="2">
    <source>
        <dbReference type="EMBL" id="PTW62435.1"/>
    </source>
</evidence>
<protein>
    <submittedName>
        <fullName evidence="2">NADPH:quinone reductase-like Zn-dependent oxidoreductase</fullName>
    </submittedName>
</protein>
<dbReference type="PANTHER" id="PTHR45033:SF2">
    <property type="entry name" value="ZINC-TYPE ALCOHOL DEHYDROGENASE-LIKE PROTEIN C1773.06C"/>
    <property type="match status" value="1"/>
</dbReference>
<dbReference type="AlphaFoldDB" id="A0A2T5VF94"/>
<feature type="domain" description="Enoyl reductase (ER)" evidence="1">
    <location>
        <begin position="10"/>
        <end position="335"/>
    </location>
</feature>
<keyword evidence="3" id="KW-1185">Reference proteome</keyword>
<dbReference type="Gene3D" id="3.40.50.720">
    <property type="entry name" value="NAD(P)-binding Rossmann-like Domain"/>
    <property type="match status" value="1"/>
</dbReference>
<gene>
    <name evidence="2" type="ORF">C8N35_101478</name>
</gene>
<dbReference type="SMART" id="SM00829">
    <property type="entry name" value="PKS_ER"/>
    <property type="match status" value="1"/>
</dbReference>
<dbReference type="EMBL" id="QAYG01000001">
    <property type="protein sequence ID" value="PTW62435.1"/>
    <property type="molecule type" value="Genomic_DNA"/>
</dbReference>
<dbReference type="Pfam" id="PF00107">
    <property type="entry name" value="ADH_zinc_N"/>
    <property type="match status" value="1"/>
</dbReference>
<dbReference type="Gene3D" id="3.90.180.10">
    <property type="entry name" value="Medium-chain alcohol dehydrogenases, catalytic domain"/>
    <property type="match status" value="1"/>
</dbReference>
<dbReference type="Pfam" id="PF08240">
    <property type="entry name" value="ADH_N"/>
    <property type="match status" value="1"/>
</dbReference>
<dbReference type="Proteomes" id="UP000244081">
    <property type="component" value="Unassembled WGS sequence"/>
</dbReference>
<dbReference type="InterPro" id="IPR052711">
    <property type="entry name" value="Zinc_ADH-like"/>
</dbReference>
<name>A0A2T5VF94_9HYPH</name>
<evidence type="ECO:0000313" key="3">
    <source>
        <dbReference type="Proteomes" id="UP000244081"/>
    </source>
</evidence>
<comment type="caution">
    <text evidence="2">The sequence shown here is derived from an EMBL/GenBank/DDBJ whole genome shotgun (WGS) entry which is preliminary data.</text>
</comment>
<sequence>MRTLELSGGFSPANLSIVERERPKPGPGQVLVRVVAVSLNYRDHLFVSGKYDPRAALPAVPASDCAGIVEETGKGVSRFRQGDRVINLFMEDWPSGPARREFLEGSRGAGGKPGVLSEYVVFDAAALLPVPAQLSLKEAACLPCAGLTAWCALFAGGAMKPGATVVIQGTGGVALFALQFARMAGARTALLSSSDEKLAQVSDLGADVSINYLREPDWSKSARAALAADGVDLVVELGGEKTLAQSLRAVRVGGTLAMIGVLSGPVAPLPLPLVVMRQIRLQGVTVGSRTDMEAMLAAIATHGLRPRIHQVFPFEAHAAAFDMLGRGGHVGKIVISLGS</sequence>
<reference evidence="2 3" key="1">
    <citation type="submission" date="2018-04" db="EMBL/GenBank/DDBJ databases">
        <title>Genomic Encyclopedia of Archaeal and Bacterial Type Strains, Phase II (KMG-II): from individual species to whole genera.</title>
        <authorList>
            <person name="Goeker M."/>
        </authorList>
    </citation>
    <scope>NUCLEOTIDE SEQUENCE [LARGE SCALE GENOMIC DNA]</scope>
    <source>
        <strain evidence="2 3">DSM 23382</strain>
    </source>
</reference>
<dbReference type="GO" id="GO:0016491">
    <property type="term" value="F:oxidoreductase activity"/>
    <property type="evidence" value="ECO:0007669"/>
    <property type="project" value="InterPro"/>
</dbReference>
<dbReference type="SUPFAM" id="SSF51735">
    <property type="entry name" value="NAD(P)-binding Rossmann-fold domains"/>
    <property type="match status" value="1"/>
</dbReference>
<dbReference type="RefSeq" id="WP_245926629.1">
    <property type="nucleotide sequence ID" value="NZ_QAYG01000001.1"/>
</dbReference>
<dbReference type="InterPro" id="IPR011032">
    <property type="entry name" value="GroES-like_sf"/>
</dbReference>
<dbReference type="InterPro" id="IPR013154">
    <property type="entry name" value="ADH-like_N"/>
</dbReference>
<dbReference type="InterPro" id="IPR020843">
    <property type="entry name" value="ER"/>
</dbReference>
<accession>A0A2T5VF94</accession>
<proteinExistence type="predicted"/>
<dbReference type="InterPro" id="IPR013149">
    <property type="entry name" value="ADH-like_C"/>
</dbReference>
<dbReference type="SUPFAM" id="SSF50129">
    <property type="entry name" value="GroES-like"/>
    <property type="match status" value="1"/>
</dbReference>
<evidence type="ECO:0000259" key="1">
    <source>
        <dbReference type="SMART" id="SM00829"/>
    </source>
</evidence>